<reference evidence="2 3" key="1">
    <citation type="submission" date="2011-08" db="EMBL/GenBank/DDBJ databases">
        <authorList>
            <person name="Liu Z.J."/>
            <person name="Shi F.L."/>
            <person name="Lu J.Q."/>
            <person name="Li M."/>
            <person name="Wang Z.L."/>
        </authorList>
    </citation>
    <scope>NUCLEOTIDE SEQUENCE [LARGE SCALE GENOMIC DNA]</scope>
    <source>
        <strain evidence="2 3">USNM 41457</strain>
    </source>
</reference>
<evidence type="ECO:0000313" key="3">
    <source>
        <dbReference type="Proteomes" id="UP000003163"/>
    </source>
</evidence>
<dbReference type="EMBL" id="AFBI03000085">
    <property type="protein sequence ID" value="EJW02178.1"/>
    <property type="molecule type" value="Genomic_DNA"/>
</dbReference>
<organism evidence="2 3">
    <name type="scientific">Edhazardia aedis (strain USNM 41457)</name>
    <name type="common">Microsporidian parasite</name>
    <dbReference type="NCBI Taxonomy" id="1003232"/>
    <lineage>
        <taxon>Eukaryota</taxon>
        <taxon>Fungi</taxon>
        <taxon>Fungi incertae sedis</taxon>
        <taxon>Microsporidia</taxon>
        <taxon>Edhazardia</taxon>
    </lineage>
</organism>
<feature type="transmembrane region" description="Helical" evidence="1">
    <location>
        <begin position="318"/>
        <end position="335"/>
    </location>
</feature>
<protein>
    <submittedName>
        <fullName evidence="2">Uncharacterized protein</fullName>
    </submittedName>
</protein>
<keyword evidence="1" id="KW-0472">Membrane</keyword>
<dbReference type="InParanoid" id="J8ZR62"/>
<comment type="caution">
    <text evidence="2">The sequence shown here is derived from an EMBL/GenBank/DDBJ whole genome shotgun (WGS) entry which is preliminary data.</text>
</comment>
<reference evidence="3" key="2">
    <citation type="submission" date="2015-07" db="EMBL/GenBank/DDBJ databases">
        <title>Contrasting host-pathogen interactions and genome evolution in two generalist and specialist microsporidian pathogens of mosquitoes.</title>
        <authorList>
            <consortium name="The Broad Institute Genomics Platform"/>
            <consortium name="The Broad Institute Genome Sequencing Center for Infectious Disease"/>
            <person name="Cuomo C.A."/>
            <person name="Sanscrainte N.D."/>
            <person name="Goldberg J.M."/>
            <person name="Heiman D."/>
            <person name="Young S."/>
            <person name="Zeng Q."/>
            <person name="Becnel J.J."/>
            <person name="Birren B.W."/>
        </authorList>
    </citation>
    <scope>NUCLEOTIDE SEQUENCE [LARGE SCALE GENOMIC DNA]</scope>
    <source>
        <strain evidence="3">USNM 41457</strain>
    </source>
</reference>
<proteinExistence type="predicted"/>
<sequence>MKKFYKGLNRKKIIYFRHSKVELQHNNVHRKCSNIEFDKIQMIFNSVGTIVNIEKSAIPNWENCIFIGNKSGVVLKKISVNSKKNINDCNRLIMDRIVSKNHDIFFGDQSYFVFIFKETKNQIQFVIYYFLHLNNIVNIYNKIFFRSSLYIKKKQILAKSHINYSKKTTKKEKSNKKLSNHDLGCILGFLSDNYFNRIKTYVFIYNKQWRSKQEFTKCISYIDYQKNQMKYHYKYRMYKCKNIILKSKIKHIQKNFKVNGKNRFDNHEYIDNSVIKKNLISCFRKIYTFTTKNFFSLIEFHKKIQTESNNIHMYVSNLTYHVVNSYLLFIIMHFFSNKKKANF</sequence>
<keyword evidence="3" id="KW-1185">Reference proteome</keyword>
<name>J8ZR62_EDHAE</name>
<gene>
    <name evidence="2" type="ORF">EDEG_03374</name>
</gene>
<dbReference type="AlphaFoldDB" id="J8ZR62"/>
<keyword evidence="1" id="KW-1133">Transmembrane helix</keyword>
<dbReference type="Proteomes" id="UP000003163">
    <property type="component" value="Unassembled WGS sequence"/>
</dbReference>
<dbReference type="VEuPathDB" id="MicrosporidiaDB:EDEG_03374"/>
<dbReference type="HOGENOM" id="CLU_808990_0_0_1"/>
<evidence type="ECO:0000256" key="1">
    <source>
        <dbReference type="SAM" id="Phobius"/>
    </source>
</evidence>
<accession>J8ZR62</accession>
<evidence type="ECO:0000313" key="2">
    <source>
        <dbReference type="EMBL" id="EJW02178.1"/>
    </source>
</evidence>
<keyword evidence="1" id="KW-0812">Transmembrane</keyword>